<evidence type="ECO:0000256" key="1">
    <source>
        <dbReference type="ARBA" id="ARBA00022786"/>
    </source>
</evidence>
<dbReference type="Gene3D" id="3.30.2410.10">
    <property type="entry name" value="Hect, E3 ligase catalytic domain"/>
    <property type="match status" value="1"/>
</dbReference>
<organism evidence="3">
    <name type="scientific">Amphimedon queenslandica</name>
    <name type="common">Sponge</name>
    <dbReference type="NCBI Taxonomy" id="400682"/>
    <lineage>
        <taxon>Eukaryota</taxon>
        <taxon>Metazoa</taxon>
        <taxon>Porifera</taxon>
        <taxon>Demospongiae</taxon>
        <taxon>Heteroscleromorpha</taxon>
        <taxon>Haplosclerida</taxon>
        <taxon>Niphatidae</taxon>
        <taxon>Amphimedon</taxon>
    </lineage>
</organism>
<dbReference type="SUPFAM" id="SSF56204">
    <property type="entry name" value="Hect, E3 ligase catalytic domain"/>
    <property type="match status" value="1"/>
</dbReference>
<dbReference type="OrthoDB" id="5967625at2759"/>
<dbReference type="Pfam" id="PF00632">
    <property type="entry name" value="HECT"/>
    <property type="match status" value="1"/>
</dbReference>
<evidence type="ECO:0000313" key="3">
    <source>
        <dbReference type="EnsemblMetazoa" id="Aqu2.1.06189_001"/>
    </source>
</evidence>
<dbReference type="InterPro" id="IPR035983">
    <property type="entry name" value="Hect_E3_ubiquitin_ligase"/>
</dbReference>
<dbReference type="InParanoid" id="A0A1X7SVK8"/>
<name>A0A1X7SVK8_AMPQE</name>
<dbReference type="EnsemblMetazoa" id="Aqu2.1.06189_001">
    <property type="protein sequence ID" value="Aqu2.1.06189_001"/>
    <property type="gene ID" value="Aqu2.1.06189"/>
</dbReference>
<keyword evidence="1" id="KW-0833">Ubl conjugation pathway</keyword>
<dbReference type="AlphaFoldDB" id="A0A1X7SVK8"/>
<feature type="domain" description="HECT" evidence="2">
    <location>
        <begin position="42"/>
        <end position="119"/>
    </location>
</feature>
<proteinExistence type="predicted"/>
<dbReference type="GO" id="GO:0004842">
    <property type="term" value="F:ubiquitin-protein transferase activity"/>
    <property type="evidence" value="ECO:0007669"/>
    <property type="project" value="InterPro"/>
</dbReference>
<evidence type="ECO:0000259" key="2">
    <source>
        <dbReference type="Pfam" id="PF00632"/>
    </source>
</evidence>
<dbReference type="InterPro" id="IPR000569">
    <property type="entry name" value="HECT_dom"/>
</dbReference>
<accession>A0A1X7SVK8</accession>
<sequence>MIHQGIPDQHRLFWTDLGIDGIANIYRLLSVSAEKFLDAVQECEFRNEAEQRIYNYLIRMIESMKINSLRNFLRFWTGSSVFITDKLFVIFTYGYSPFAHTCGSTLELPLHYNNYQEFEVEWDAILNNIQEEWTWSMDSL</sequence>
<protein>
    <recommendedName>
        <fullName evidence="2">HECT domain-containing protein</fullName>
    </recommendedName>
</protein>
<reference evidence="3" key="1">
    <citation type="submission" date="2017-05" db="UniProtKB">
        <authorList>
            <consortium name="EnsemblMetazoa"/>
        </authorList>
    </citation>
    <scope>IDENTIFICATION</scope>
</reference>